<gene>
    <name evidence="8" type="ORF">JD844_023332</name>
</gene>
<evidence type="ECO:0000313" key="8">
    <source>
        <dbReference type="EMBL" id="KAH0621725.1"/>
    </source>
</evidence>
<keyword evidence="4" id="KW-0808">Transferase</keyword>
<reference evidence="8 9" key="1">
    <citation type="journal article" date="2022" name="Gigascience">
        <title>A chromosome-level genome assembly and annotation of the desert horned lizard, Phrynosoma platyrhinos, provides insight into chromosomal rearrangements among reptiles.</title>
        <authorList>
            <person name="Koochekian N."/>
            <person name="Ascanio A."/>
            <person name="Farleigh K."/>
            <person name="Card D.C."/>
            <person name="Schield D.R."/>
            <person name="Castoe T.A."/>
            <person name="Jezkova T."/>
        </authorList>
    </citation>
    <scope>NUCLEOTIDE SEQUENCE [LARGE SCALE GENOMIC DNA]</scope>
    <source>
        <strain evidence="8">NK-2021</strain>
    </source>
</reference>
<protein>
    <submittedName>
        <fullName evidence="8">Uncharacterized protein</fullName>
    </submittedName>
</protein>
<dbReference type="PANTHER" id="PTHR48043">
    <property type="entry name" value="EG:EG0003.4 PROTEIN-RELATED"/>
    <property type="match status" value="1"/>
</dbReference>
<evidence type="ECO:0000256" key="4">
    <source>
        <dbReference type="ARBA" id="ARBA00022679"/>
    </source>
</evidence>
<evidence type="ECO:0000256" key="1">
    <source>
        <dbReference type="ARBA" id="ARBA00004167"/>
    </source>
</evidence>
<organism evidence="8 9">
    <name type="scientific">Phrynosoma platyrhinos</name>
    <name type="common">Desert horned lizard</name>
    <dbReference type="NCBI Taxonomy" id="52577"/>
    <lineage>
        <taxon>Eukaryota</taxon>
        <taxon>Metazoa</taxon>
        <taxon>Chordata</taxon>
        <taxon>Craniata</taxon>
        <taxon>Vertebrata</taxon>
        <taxon>Euteleostomi</taxon>
        <taxon>Lepidosauria</taxon>
        <taxon>Squamata</taxon>
        <taxon>Bifurcata</taxon>
        <taxon>Unidentata</taxon>
        <taxon>Episquamata</taxon>
        <taxon>Toxicofera</taxon>
        <taxon>Iguania</taxon>
        <taxon>Phrynosomatidae</taxon>
        <taxon>Phrynosomatinae</taxon>
        <taxon>Phrynosoma</taxon>
    </lineage>
</organism>
<keyword evidence="9" id="KW-1185">Reference proteome</keyword>
<evidence type="ECO:0000256" key="5">
    <source>
        <dbReference type="ARBA" id="ARBA00022692"/>
    </source>
</evidence>
<feature type="signal peptide" evidence="7">
    <location>
        <begin position="1"/>
        <end position="26"/>
    </location>
</feature>
<evidence type="ECO:0000256" key="2">
    <source>
        <dbReference type="ARBA" id="ARBA00009995"/>
    </source>
</evidence>
<evidence type="ECO:0000256" key="7">
    <source>
        <dbReference type="SAM" id="SignalP"/>
    </source>
</evidence>
<dbReference type="PANTHER" id="PTHR48043:SF161">
    <property type="entry name" value="UDP GLUCURONOSYLTRANSFERASE FAMILY 1 MEMBER A1"/>
    <property type="match status" value="1"/>
</dbReference>
<dbReference type="InterPro" id="IPR002213">
    <property type="entry name" value="UDP_glucos_trans"/>
</dbReference>
<dbReference type="SUPFAM" id="SSF53756">
    <property type="entry name" value="UDP-Glycosyltransferase/glycogen phosphorylase"/>
    <property type="match status" value="1"/>
</dbReference>
<sequence length="300" mass="34198">MAPVFHSKAYFAVILLLLAVLDFASGGKLLVIPMEGSHWLSMKPVLKQLRQNGHEIVVVAPDVNMHIKPSENIYSLKTYPVPFTNEEMDEDFRAFGKQAFEDLPFLVMVTKTIEQMRKTATFFLSSCTHLLYNQKLTMYLIQSKFDAVLLDPFWPCGQIVAEYLGIPSVFFLRGIPCSFEFEATQCPRPPSYVPRAFTRYSDHMTFAQRVKNMLFHLSESFLCSYVYSPYAYLASEFLQRDVTLTGLLSNGSVWLMREDSISSYPKPLMPNMIPIGGINCAAKEPLSQVCKSFYLFILSH</sequence>
<comment type="subcellular location">
    <subcellularLocation>
        <location evidence="1">Membrane</location>
        <topology evidence="1">Single-pass membrane protein</topology>
    </subcellularLocation>
</comment>
<feature type="chain" id="PRO_5047205905" evidence="7">
    <location>
        <begin position="27"/>
        <end position="300"/>
    </location>
</feature>
<evidence type="ECO:0000256" key="3">
    <source>
        <dbReference type="ARBA" id="ARBA00022676"/>
    </source>
</evidence>
<dbReference type="Pfam" id="PF00201">
    <property type="entry name" value="UDPGT"/>
    <property type="match status" value="1"/>
</dbReference>
<keyword evidence="6" id="KW-1133">Transmembrane helix</keyword>
<evidence type="ECO:0000256" key="6">
    <source>
        <dbReference type="ARBA" id="ARBA00022989"/>
    </source>
</evidence>
<dbReference type="EMBL" id="JAIPUX010003289">
    <property type="protein sequence ID" value="KAH0621725.1"/>
    <property type="molecule type" value="Genomic_DNA"/>
</dbReference>
<proteinExistence type="inferred from homology"/>
<dbReference type="Proteomes" id="UP000826234">
    <property type="component" value="Unassembled WGS sequence"/>
</dbReference>
<keyword evidence="5" id="KW-0812">Transmembrane</keyword>
<name>A0ABQ7SWU6_PHRPL</name>
<accession>A0ABQ7SWU6</accession>
<keyword evidence="6" id="KW-0472">Membrane</keyword>
<comment type="caution">
    <text evidence="8">The sequence shown here is derived from an EMBL/GenBank/DDBJ whole genome shotgun (WGS) entry which is preliminary data.</text>
</comment>
<comment type="similarity">
    <text evidence="2">Belongs to the UDP-glycosyltransferase family.</text>
</comment>
<evidence type="ECO:0000313" key="9">
    <source>
        <dbReference type="Proteomes" id="UP000826234"/>
    </source>
</evidence>
<dbReference type="InterPro" id="IPR050271">
    <property type="entry name" value="UDP-glycosyltransferase"/>
</dbReference>
<keyword evidence="3" id="KW-0328">Glycosyltransferase</keyword>
<keyword evidence="7" id="KW-0732">Signal</keyword>
<dbReference type="Gene3D" id="3.40.50.2000">
    <property type="entry name" value="Glycogen Phosphorylase B"/>
    <property type="match status" value="1"/>
</dbReference>